<sequence>MSEQHKHTLLQANAAVAQGAIEAFLSYCTADTVWTFVGEQKLVGKDAVRAYMQQAYKVPPQIEVDELIAEGDWLTAIGTIRLTDEDGKMESFAYCDVWRFEDGMMHELNAFVIAKK</sequence>
<keyword evidence="3" id="KW-1185">Reference proteome</keyword>
<feature type="domain" description="SnoaL-like" evidence="1">
    <location>
        <begin position="13"/>
        <end position="105"/>
    </location>
</feature>
<dbReference type="Proteomes" id="UP001221558">
    <property type="component" value="Chromosome"/>
</dbReference>
<accession>A0ABY7WNV6</accession>
<gene>
    <name evidence="2" type="ORF">PQ465_10195</name>
</gene>
<dbReference type="InterPro" id="IPR032710">
    <property type="entry name" value="NTF2-like_dom_sf"/>
</dbReference>
<evidence type="ECO:0000313" key="2">
    <source>
        <dbReference type="EMBL" id="WDF70725.1"/>
    </source>
</evidence>
<dbReference type="EMBL" id="CP117880">
    <property type="protein sequence ID" value="WDF70725.1"/>
    <property type="molecule type" value="Genomic_DNA"/>
</dbReference>
<evidence type="ECO:0000259" key="1">
    <source>
        <dbReference type="Pfam" id="PF12680"/>
    </source>
</evidence>
<dbReference type="InterPro" id="IPR037401">
    <property type="entry name" value="SnoaL-like"/>
</dbReference>
<proteinExistence type="predicted"/>
<dbReference type="SUPFAM" id="SSF54427">
    <property type="entry name" value="NTF2-like"/>
    <property type="match status" value="1"/>
</dbReference>
<dbReference type="Pfam" id="PF12680">
    <property type="entry name" value="SnoaL_2"/>
    <property type="match status" value="1"/>
</dbReference>
<dbReference type="RefSeq" id="WP_274269429.1">
    <property type="nucleotide sequence ID" value="NZ_CP117880.1"/>
</dbReference>
<organism evidence="2 3">
    <name type="scientific">Sphingobacterium oryzagri</name>
    <dbReference type="NCBI Taxonomy" id="3025669"/>
    <lineage>
        <taxon>Bacteria</taxon>
        <taxon>Pseudomonadati</taxon>
        <taxon>Bacteroidota</taxon>
        <taxon>Sphingobacteriia</taxon>
        <taxon>Sphingobacteriales</taxon>
        <taxon>Sphingobacteriaceae</taxon>
        <taxon>Sphingobacterium</taxon>
    </lineage>
</organism>
<name>A0ABY7WNV6_9SPHI</name>
<protein>
    <submittedName>
        <fullName evidence="2">Nuclear transport factor 2 family protein</fullName>
    </submittedName>
</protein>
<dbReference type="Gene3D" id="3.10.450.50">
    <property type="match status" value="1"/>
</dbReference>
<reference evidence="2 3" key="1">
    <citation type="submission" date="2023-02" db="EMBL/GenBank/DDBJ databases">
        <title>Genome sequence of Sphingobacterium sp. KACC 22765.</title>
        <authorList>
            <person name="Kim S."/>
            <person name="Heo J."/>
            <person name="Kwon S.-W."/>
        </authorList>
    </citation>
    <scope>NUCLEOTIDE SEQUENCE [LARGE SCALE GENOMIC DNA]</scope>
    <source>
        <strain evidence="2 3">KACC 22765</strain>
    </source>
</reference>
<evidence type="ECO:0000313" key="3">
    <source>
        <dbReference type="Proteomes" id="UP001221558"/>
    </source>
</evidence>